<evidence type="ECO:0000256" key="6">
    <source>
        <dbReference type="ARBA" id="ARBA00023136"/>
    </source>
</evidence>
<keyword evidence="7" id="KW-0325">Glycoprotein</keyword>
<dbReference type="AlphaFoldDB" id="A0A0D2GMV6"/>
<organism evidence="9 10">
    <name type="scientific">Rhinocladiella mackenziei CBS 650.93</name>
    <dbReference type="NCBI Taxonomy" id="1442369"/>
    <lineage>
        <taxon>Eukaryota</taxon>
        <taxon>Fungi</taxon>
        <taxon>Dikarya</taxon>
        <taxon>Ascomycota</taxon>
        <taxon>Pezizomycotina</taxon>
        <taxon>Eurotiomycetes</taxon>
        <taxon>Chaetothyriomycetidae</taxon>
        <taxon>Chaetothyriales</taxon>
        <taxon>Herpotrichiellaceae</taxon>
        <taxon>Rhinocladiella</taxon>
    </lineage>
</organism>
<dbReference type="OrthoDB" id="10021397at2759"/>
<keyword evidence="10" id="KW-1185">Reference proteome</keyword>
<protein>
    <submittedName>
        <fullName evidence="9">Uncharacterized protein</fullName>
    </submittedName>
</protein>
<dbReference type="PANTHER" id="PTHR23501:SF187">
    <property type="entry name" value="MAJOR FACILITATOR SUPERFAMILY (MFS) PROFILE DOMAIN-CONTAINING PROTEIN"/>
    <property type="match status" value="1"/>
</dbReference>
<dbReference type="Proteomes" id="UP000053617">
    <property type="component" value="Unassembled WGS sequence"/>
</dbReference>
<proteinExistence type="inferred from homology"/>
<comment type="subcellular location">
    <subcellularLocation>
        <location evidence="1">Membrane</location>
        <topology evidence="1">Multi-pass membrane protein</topology>
    </subcellularLocation>
</comment>
<dbReference type="RefSeq" id="XP_013266829.1">
    <property type="nucleotide sequence ID" value="XM_013411375.1"/>
</dbReference>
<evidence type="ECO:0000256" key="5">
    <source>
        <dbReference type="ARBA" id="ARBA00022989"/>
    </source>
</evidence>
<keyword evidence="4 8" id="KW-0812">Transmembrane</keyword>
<evidence type="ECO:0000256" key="3">
    <source>
        <dbReference type="ARBA" id="ARBA00022448"/>
    </source>
</evidence>
<dbReference type="PANTHER" id="PTHR23501">
    <property type="entry name" value="MAJOR FACILITATOR SUPERFAMILY"/>
    <property type="match status" value="1"/>
</dbReference>
<accession>A0A0D2GMV6</accession>
<dbReference type="SUPFAM" id="SSF103473">
    <property type="entry name" value="MFS general substrate transporter"/>
    <property type="match status" value="1"/>
</dbReference>
<dbReference type="GO" id="GO:0022857">
    <property type="term" value="F:transmembrane transporter activity"/>
    <property type="evidence" value="ECO:0007669"/>
    <property type="project" value="TreeGrafter"/>
</dbReference>
<feature type="transmembrane region" description="Helical" evidence="8">
    <location>
        <begin position="94"/>
        <end position="116"/>
    </location>
</feature>
<name>A0A0D2GMV6_9EURO</name>
<dbReference type="GeneID" id="25299176"/>
<reference evidence="9 10" key="1">
    <citation type="submission" date="2015-01" db="EMBL/GenBank/DDBJ databases">
        <title>The Genome Sequence of Rhinocladiella mackenzie CBS 650.93.</title>
        <authorList>
            <consortium name="The Broad Institute Genomics Platform"/>
            <person name="Cuomo C."/>
            <person name="de Hoog S."/>
            <person name="Gorbushina A."/>
            <person name="Stielow B."/>
            <person name="Teixiera M."/>
            <person name="Abouelleil A."/>
            <person name="Chapman S.B."/>
            <person name="Priest M."/>
            <person name="Young S.K."/>
            <person name="Wortman J."/>
            <person name="Nusbaum C."/>
            <person name="Birren B."/>
        </authorList>
    </citation>
    <scope>NUCLEOTIDE SEQUENCE [LARGE SCALE GENOMIC DNA]</scope>
    <source>
        <strain evidence="9 10">CBS 650.93</strain>
    </source>
</reference>
<evidence type="ECO:0000313" key="10">
    <source>
        <dbReference type="Proteomes" id="UP000053617"/>
    </source>
</evidence>
<gene>
    <name evidence="9" type="ORF">Z518_11105</name>
</gene>
<comment type="similarity">
    <text evidence="2">Belongs to the major facilitator superfamily.</text>
</comment>
<evidence type="ECO:0000313" key="9">
    <source>
        <dbReference type="EMBL" id="KIW99692.1"/>
    </source>
</evidence>
<dbReference type="GO" id="GO:0005886">
    <property type="term" value="C:plasma membrane"/>
    <property type="evidence" value="ECO:0007669"/>
    <property type="project" value="TreeGrafter"/>
</dbReference>
<feature type="transmembrane region" description="Helical" evidence="8">
    <location>
        <begin position="148"/>
        <end position="170"/>
    </location>
</feature>
<evidence type="ECO:0000256" key="2">
    <source>
        <dbReference type="ARBA" id="ARBA00008335"/>
    </source>
</evidence>
<evidence type="ECO:0000256" key="7">
    <source>
        <dbReference type="ARBA" id="ARBA00023180"/>
    </source>
</evidence>
<dbReference type="HOGENOM" id="CLU_906574_0_0_1"/>
<keyword evidence="5 8" id="KW-1133">Transmembrane helix</keyword>
<evidence type="ECO:0000256" key="4">
    <source>
        <dbReference type="ARBA" id="ARBA00022692"/>
    </source>
</evidence>
<sequence>MPFVQMMKRIDYVGNVLLIGSTVSEYDFTLVIGLVELGIFKVYETTSWVNEPTRPSPAIAFTVTLLNSALLYWMLFFLPVYFPAVLLSSPTPSGVYLIPIIVIAVSTAIVAVLFLTKVDRYKPFHTFDFAVSTLGLGLMTLLDENSNIATWVIISMVAGRGEAGFSTHFYQQRKHAYQRATKLPRLQRGPLHDHSEPSGTSPFLQLSLTIDSNSSPTVSPTQLCRTYYLMVERISMLPATSSSLLETQSLKTLIRVYSDALKRVWEISIVFAGVAFTLSFFEKEITLRTDWRQNMAWRRARISNTRR</sequence>
<dbReference type="InterPro" id="IPR036259">
    <property type="entry name" value="MFS_trans_sf"/>
</dbReference>
<keyword evidence="6 8" id="KW-0472">Membrane</keyword>
<keyword evidence="3" id="KW-0813">Transport</keyword>
<feature type="transmembrane region" description="Helical" evidence="8">
    <location>
        <begin position="58"/>
        <end position="82"/>
    </location>
</feature>
<evidence type="ECO:0000256" key="8">
    <source>
        <dbReference type="SAM" id="Phobius"/>
    </source>
</evidence>
<dbReference type="EMBL" id="KN847485">
    <property type="protein sequence ID" value="KIW99692.1"/>
    <property type="molecule type" value="Genomic_DNA"/>
</dbReference>
<dbReference type="VEuPathDB" id="FungiDB:Z518_11105"/>
<evidence type="ECO:0000256" key="1">
    <source>
        <dbReference type="ARBA" id="ARBA00004141"/>
    </source>
</evidence>